<dbReference type="RefSeq" id="WP_046770108.1">
    <property type="nucleotide sequence ID" value="NZ_LBMC01000018.1"/>
</dbReference>
<evidence type="ECO:0000313" key="1">
    <source>
        <dbReference type="EMBL" id="SDU74471.1"/>
    </source>
</evidence>
<dbReference type="InterPro" id="IPR008651">
    <property type="entry name" value="Uncharacterised_HicB"/>
</dbReference>
<protein>
    <submittedName>
        <fullName evidence="1">HicB family protein</fullName>
    </submittedName>
</protein>
<dbReference type="Pfam" id="PF05534">
    <property type="entry name" value="HicB"/>
    <property type="match status" value="1"/>
</dbReference>
<dbReference type="EMBL" id="LT629791">
    <property type="protein sequence ID" value="SDU74471.1"/>
    <property type="molecule type" value="Genomic_DNA"/>
</dbReference>
<accession>A0A1H2L1L4</accession>
<dbReference type="InterPro" id="IPR010985">
    <property type="entry name" value="Ribbon_hlx_hlx"/>
</dbReference>
<proteinExistence type="predicted"/>
<sequence>MRQLLLRIPEDLHRRLSARAQREGVSINALANKVLSAAAPPPPPSDDDIDVRRLELREKARDLGILVENPAPSVPPAQFTRALKATEGAGPVVDELWADGR</sequence>
<keyword evidence="2" id="KW-1185">Reference proteome</keyword>
<evidence type="ECO:0000313" key="2">
    <source>
        <dbReference type="Proteomes" id="UP000182977"/>
    </source>
</evidence>
<dbReference type="Proteomes" id="UP000182977">
    <property type="component" value="Chromosome I"/>
</dbReference>
<dbReference type="STRING" id="419479.SAMN04488563_4750"/>
<dbReference type="SUPFAM" id="SSF47598">
    <property type="entry name" value="Ribbon-helix-helix"/>
    <property type="match status" value="1"/>
</dbReference>
<dbReference type="InterPro" id="IPR013321">
    <property type="entry name" value="Arc_rbn_hlx_hlx"/>
</dbReference>
<dbReference type="Gene3D" id="1.10.1220.10">
    <property type="entry name" value="Met repressor-like"/>
    <property type="match status" value="1"/>
</dbReference>
<dbReference type="AlphaFoldDB" id="A0A1H2L1L4"/>
<dbReference type="GO" id="GO:0006355">
    <property type="term" value="P:regulation of DNA-templated transcription"/>
    <property type="evidence" value="ECO:0007669"/>
    <property type="project" value="InterPro"/>
</dbReference>
<reference evidence="2" key="1">
    <citation type="submission" date="2016-10" db="EMBL/GenBank/DDBJ databases">
        <authorList>
            <person name="Varghese N."/>
            <person name="Submissions S."/>
        </authorList>
    </citation>
    <scope>NUCLEOTIDE SEQUENCE [LARGE SCALE GENOMIC DNA]</scope>
    <source>
        <strain evidence="2">DSM 45079</strain>
    </source>
</reference>
<gene>
    <name evidence="1" type="ORF">SAMN04488563_4750</name>
</gene>
<organism evidence="1 2">
    <name type="scientific">Jiangella alkaliphila</name>
    <dbReference type="NCBI Taxonomy" id="419479"/>
    <lineage>
        <taxon>Bacteria</taxon>
        <taxon>Bacillati</taxon>
        <taxon>Actinomycetota</taxon>
        <taxon>Actinomycetes</taxon>
        <taxon>Jiangellales</taxon>
        <taxon>Jiangellaceae</taxon>
        <taxon>Jiangella</taxon>
    </lineage>
</organism>
<dbReference type="OrthoDB" id="3627504at2"/>
<name>A0A1H2L1L4_9ACTN</name>